<dbReference type="AlphaFoldDB" id="A0A367EGN9"/>
<feature type="region of interest" description="Disordered" evidence="1">
    <location>
        <begin position="64"/>
        <end position="163"/>
    </location>
</feature>
<comment type="caution">
    <text evidence="3">The sequence shown here is derived from an EMBL/GenBank/DDBJ whole genome shotgun (WGS) entry which is preliminary data.</text>
</comment>
<keyword evidence="2" id="KW-0812">Transmembrane</keyword>
<proteinExistence type="predicted"/>
<dbReference type="Proteomes" id="UP000253094">
    <property type="component" value="Unassembled WGS sequence"/>
</dbReference>
<evidence type="ECO:0000313" key="3">
    <source>
        <dbReference type="EMBL" id="RCG16919.1"/>
    </source>
</evidence>
<evidence type="ECO:0000256" key="2">
    <source>
        <dbReference type="SAM" id="Phobius"/>
    </source>
</evidence>
<dbReference type="EMBL" id="QOIL01000045">
    <property type="protein sequence ID" value="RCG16919.1"/>
    <property type="molecule type" value="Genomic_DNA"/>
</dbReference>
<accession>A0A367EGN9</accession>
<evidence type="ECO:0000313" key="4">
    <source>
        <dbReference type="Proteomes" id="UP000253094"/>
    </source>
</evidence>
<keyword evidence="2" id="KW-1133">Transmembrane helix</keyword>
<reference evidence="3 4" key="1">
    <citation type="submission" date="2018-06" db="EMBL/GenBank/DDBJ databases">
        <title>Sphaerisporangium craniellae sp. nov., isolated from a marine sponge in the South China Sea.</title>
        <authorList>
            <person name="Li L."/>
        </authorList>
    </citation>
    <scope>NUCLEOTIDE SEQUENCE [LARGE SCALE GENOMIC DNA]</scope>
    <source>
        <strain evidence="3 4">CCTCC AA 208026</strain>
    </source>
</reference>
<sequence length="163" mass="16707">MWPVVLAGSAVVVLCAGLVGFFADPLHLPGAVLAVLDQRASVVSMFLGALALLVSVAGLLVQLRSGDTPQPDGPRSPSMHAPAGGQAAMHSGAGTAARQPSASPGPDPARSAPPAKADEQTPPPRRWHAGDHIEFHGNVFGGNVVGKQVNTSSSSRRDDDEQR</sequence>
<keyword evidence="4" id="KW-1185">Reference proteome</keyword>
<protein>
    <submittedName>
        <fullName evidence="3">Uncharacterized protein</fullName>
    </submittedName>
</protein>
<keyword evidence="2" id="KW-0472">Membrane</keyword>
<organism evidence="3 4">
    <name type="scientific">Sphaerisporangium album</name>
    <dbReference type="NCBI Taxonomy" id="509200"/>
    <lineage>
        <taxon>Bacteria</taxon>
        <taxon>Bacillati</taxon>
        <taxon>Actinomycetota</taxon>
        <taxon>Actinomycetes</taxon>
        <taxon>Streptosporangiales</taxon>
        <taxon>Streptosporangiaceae</taxon>
        <taxon>Sphaerisporangium</taxon>
    </lineage>
</organism>
<evidence type="ECO:0000256" key="1">
    <source>
        <dbReference type="SAM" id="MobiDB-lite"/>
    </source>
</evidence>
<feature type="compositionally biased region" description="Low complexity" evidence="1">
    <location>
        <begin position="145"/>
        <end position="154"/>
    </location>
</feature>
<feature type="transmembrane region" description="Helical" evidence="2">
    <location>
        <begin position="39"/>
        <end position="61"/>
    </location>
</feature>
<name>A0A367EGN9_9ACTN</name>
<gene>
    <name evidence="3" type="ORF">DQ384_39945</name>
</gene>
<dbReference type="RefSeq" id="WP_114034097.1">
    <property type="nucleotide sequence ID" value="NZ_QOIL01000045.1"/>
</dbReference>